<keyword evidence="2" id="KW-1185">Reference proteome</keyword>
<gene>
    <name evidence="1" type="ORF">H5410_050598</name>
</gene>
<name>A0A9J5WVX8_SOLCO</name>
<sequence length="181" mass="20441">MTQSVFFWKVLGIYRFAPPDVDLESFFIKFEKLVLNIELRVENLSLWLCSRKRGGDNPAFAESRPRSQKVNVLTITFAGDLLVCASVIMPRYFPMSVIMSRSLPASVIMSRFRAWTHVISSPFINLEARQDLKREATKRASFHSIVNTTKKAELMVLEEFGEPKRACSSCHIFGASSVGSG</sequence>
<proteinExistence type="predicted"/>
<reference evidence="1 2" key="1">
    <citation type="submission" date="2020-09" db="EMBL/GenBank/DDBJ databases">
        <title>De no assembly of potato wild relative species, Solanum commersonii.</title>
        <authorList>
            <person name="Cho K."/>
        </authorList>
    </citation>
    <scope>NUCLEOTIDE SEQUENCE [LARGE SCALE GENOMIC DNA]</scope>
    <source>
        <strain evidence="1">LZ3.2</strain>
        <tissue evidence="1">Leaf</tissue>
    </source>
</reference>
<dbReference type="AlphaFoldDB" id="A0A9J5WVX8"/>
<comment type="caution">
    <text evidence="1">The sequence shown here is derived from an EMBL/GenBank/DDBJ whole genome shotgun (WGS) entry which is preliminary data.</text>
</comment>
<protein>
    <submittedName>
        <fullName evidence="1">Uncharacterized protein</fullName>
    </submittedName>
</protein>
<evidence type="ECO:0000313" key="2">
    <source>
        <dbReference type="Proteomes" id="UP000824120"/>
    </source>
</evidence>
<dbReference type="EMBL" id="JACXVP010000010">
    <property type="protein sequence ID" value="KAG5579971.1"/>
    <property type="molecule type" value="Genomic_DNA"/>
</dbReference>
<organism evidence="1 2">
    <name type="scientific">Solanum commersonii</name>
    <name type="common">Commerson's wild potato</name>
    <name type="synonym">Commerson's nightshade</name>
    <dbReference type="NCBI Taxonomy" id="4109"/>
    <lineage>
        <taxon>Eukaryota</taxon>
        <taxon>Viridiplantae</taxon>
        <taxon>Streptophyta</taxon>
        <taxon>Embryophyta</taxon>
        <taxon>Tracheophyta</taxon>
        <taxon>Spermatophyta</taxon>
        <taxon>Magnoliopsida</taxon>
        <taxon>eudicotyledons</taxon>
        <taxon>Gunneridae</taxon>
        <taxon>Pentapetalae</taxon>
        <taxon>asterids</taxon>
        <taxon>lamiids</taxon>
        <taxon>Solanales</taxon>
        <taxon>Solanaceae</taxon>
        <taxon>Solanoideae</taxon>
        <taxon>Solaneae</taxon>
        <taxon>Solanum</taxon>
    </lineage>
</organism>
<accession>A0A9J5WVX8</accession>
<evidence type="ECO:0000313" key="1">
    <source>
        <dbReference type="EMBL" id="KAG5579971.1"/>
    </source>
</evidence>
<dbReference type="Proteomes" id="UP000824120">
    <property type="component" value="Chromosome 10"/>
</dbReference>